<gene>
    <name evidence="5" type="ORF">O0535_18075</name>
</gene>
<dbReference type="SUPFAM" id="SSF63446">
    <property type="entry name" value="Type I dockerin domain"/>
    <property type="match status" value="1"/>
</dbReference>
<dbReference type="InterPro" id="IPR036439">
    <property type="entry name" value="Dockerin_dom_sf"/>
</dbReference>
<dbReference type="Pfam" id="PF01663">
    <property type="entry name" value="Phosphodiest"/>
    <property type="match status" value="1"/>
</dbReference>
<proteinExistence type="predicted"/>
<evidence type="ECO:0000259" key="3">
    <source>
        <dbReference type="PROSITE" id="PS51272"/>
    </source>
</evidence>
<dbReference type="EMBL" id="JAPTNG010000015">
    <property type="protein sequence ID" value="MCZ0832644.1"/>
    <property type="molecule type" value="Genomic_DNA"/>
</dbReference>
<dbReference type="Proteomes" id="UP001067708">
    <property type="component" value="Unassembled WGS sequence"/>
</dbReference>
<feature type="domain" description="SLH" evidence="3">
    <location>
        <begin position="739"/>
        <end position="802"/>
    </location>
</feature>
<dbReference type="SMART" id="SM00635">
    <property type="entry name" value="BID_2"/>
    <property type="match status" value="2"/>
</dbReference>
<keyword evidence="6" id="KW-1185">Reference proteome</keyword>
<dbReference type="PROSITE" id="PS00018">
    <property type="entry name" value="EF_HAND_1"/>
    <property type="match status" value="1"/>
</dbReference>
<dbReference type="InterPro" id="IPR002591">
    <property type="entry name" value="Phosphodiest/P_Trfase"/>
</dbReference>
<dbReference type="PROSITE" id="PS51272">
    <property type="entry name" value="SLH"/>
    <property type="match status" value="3"/>
</dbReference>
<name>A0ABT4I0Q4_9BACL</name>
<dbReference type="InterPro" id="IPR002105">
    <property type="entry name" value="Dockerin_1_rpt"/>
</dbReference>
<feature type="domain" description="SLH" evidence="3">
    <location>
        <begin position="868"/>
        <end position="927"/>
    </location>
</feature>
<dbReference type="InterPro" id="IPR016134">
    <property type="entry name" value="Dockerin_dom"/>
</dbReference>
<comment type="caution">
    <text evidence="5">The sequence shown here is derived from an EMBL/GenBank/DDBJ whole genome shotgun (WGS) entry which is preliminary data.</text>
</comment>
<dbReference type="Gene3D" id="2.60.40.1080">
    <property type="match status" value="1"/>
</dbReference>
<dbReference type="PROSITE" id="PS51766">
    <property type="entry name" value="DOCKERIN"/>
    <property type="match status" value="1"/>
</dbReference>
<dbReference type="CDD" id="cd14256">
    <property type="entry name" value="Dockerin_I"/>
    <property type="match status" value="1"/>
</dbReference>
<sequence>MFNSVFKWISAGSAFVLILSTVHTDVWASSKAQVMVPVAEVKDISHTSTEQEPDPFNEPNTKSKKAGQQKPDVSSQKEPIESGVKSKEPLKEPSKKQSLPLPTPPSFPAKSNASTTEAISLKEAKKLLSQFSLTPERLTIHVDRCVDVTLVAPTTELDFKVKSDNPNVAIIAKQADNRLRIQGNSPGKARFYVFIDKASPAYIGEVQVYANTDVNQDGLLTSEDVAFVQKHMGKDKNDPTWEKIKSADVNGDGRIDSRDKKLVQQQLDQYKHVPSYEHVMLIGISGLGNANKKIATPNIDSLIKNGSYTYTAKPVAEQKSAENWASILLGVPPKEHGITSSNVDTNLRTAYSPHASVIRWLHEERPGAHIGVFTANADIRRGILEEGLAKVSQITMNTGSQDLADAEVAKQAASYILHQGDKNRLTFVQLQGPKLAANQNGYYSAQYVDAVRRVDQDLGLILKALEIQKQKNKSLILLVTDEGADVDSPTSTSRFNSLTWVASGPSIKQGNNQNPISNMDTAAVIMEALKLNKPTVFAAKVPRDVFSKEVKIKSIQINKSRIRLDKGDTVTVRAVISPKDASNQNIEWKSKNKRIATVKDRGKGKAEIRGKREGTTYIYVVTDDKDKEDRVKVIVEDDSDSRANSRKDKENQKEWQREMIRAVEKEGGRVISRVIHFDKKDSYTFTIDGKIDTSTKVLLHYDEKKNRLTYVPADFEYVRGDTRVKIRDKRLSGTFALATFTKTFRDMYGHWARYDVEWLANRLIIYGQSNNQFVPEQPITRAEFVAMVIRALGEQEESGSRFNDVSSSAWYAGAVETARSRGYVIGYQNRLFEPNKTISRHEMAVIMKRIIEKRGLRVKITTGQQATFNAAFHDLGRLSWGKRDIAEAYYAGLIQGVSSGYLQPQANATRAHCAVMIKRMMGKLNLL</sequence>
<dbReference type="InterPro" id="IPR008964">
    <property type="entry name" value="Invasin/intimin_cell_adhesion"/>
</dbReference>
<dbReference type="InterPro" id="IPR001119">
    <property type="entry name" value="SLH_dom"/>
</dbReference>
<dbReference type="InterPro" id="IPR051465">
    <property type="entry name" value="Cell_Envelope_Struct_Comp"/>
</dbReference>
<feature type="signal peptide" evidence="2">
    <location>
        <begin position="1"/>
        <end position="28"/>
    </location>
</feature>
<evidence type="ECO:0000313" key="5">
    <source>
        <dbReference type="EMBL" id="MCZ0832644.1"/>
    </source>
</evidence>
<evidence type="ECO:0000256" key="2">
    <source>
        <dbReference type="SAM" id="SignalP"/>
    </source>
</evidence>
<feature type="domain" description="SLH" evidence="3">
    <location>
        <begin position="803"/>
        <end position="861"/>
    </location>
</feature>
<evidence type="ECO:0000256" key="1">
    <source>
        <dbReference type="SAM" id="MobiDB-lite"/>
    </source>
</evidence>
<keyword evidence="2" id="KW-0732">Signal</keyword>
<feature type="chain" id="PRO_5045249717" evidence="2">
    <location>
        <begin position="29"/>
        <end position="927"/>
    </location>
</feature>
<evidence type="ECO:0000259" key="4">
    <source>
        <dbReference type="PROSITE" id="PS51766"/>
    </source>
</evidence>
<evidence type="ECO:0000313" key="6">
    <source>
        <dbReference type="Proteomes" id="UP001067708"/>
    </source>
</evidence>
<feature type="domain" description="Dockerin" evidence="4">
    <location>
        <begin position="207"/>
        <end position="275"/>
    </location>
</feature>
<dbReference type="Pfam" id="PF02368">
    <property type="entry name" value="Big_2"/>
    <property type="match status" value="1"/>
</dbReference>
<dbReference type="Gene3D" id="3.40.720.10">
    <property type="entry name" value="Alkaline Phosphatase, subunit A"/>
    <property type="match status" value="1"/>
</dbReference>
<reference evidence="5" key="1">
    <citation type="submission" date="2022-09" db="EMBL/GenBank/DDBJ databases">
        <title>Genome analysis and characterization of larvicidal activity of Brevibacillus strains.</title>
        <authorList>
            <person name="Patrusheva E.V."/>
            <person name="Izotova A.O."/>
            <person name="Toshchakov S.V."/>
            <person name="Sineoky S.P."/>
        </authorList>
    </citation>
    <scope>NUCLEOTIDE SEQUENCE</scope>
    <source>
        <strain evidence="5">VKPM_B-13244</strain>
    </source>
</reference>
<dbReference type="RefSeq" id="WP_258417994.1">
    <property type="nucleotide sequence ID" value="NZ_JAPTNG010000015.1"/>
</dbReference>
<dbReference type="SUPFAM" id="SSF53649">
    <property type="entry name" value="Alkaline phosphatase-like"/>
    <property type="match status" value="1"/>
</dbReference>
<dbReference type="InterPro" id="IPR017850">
    <property type="entry name" value="Alkaline_phosphatase_core_sf"/>
</dbReference>
<dbReference type="InterPro" id="IPR003343">
    <property type="entry name" value="Big_2"/>
</dbReference>
<dbReference type="Gene3D" id="1.10.1330.10">
    <property type="entry name" value="Dockerin domain"/>
    <property type="match status" value="1"/>
</dbReference>
<accession>A0ABT4I0Q4</accession>
<dbReference type="InterPro" id="IPR018247">
    <property type="entry name" value="EF_Hand_1_Ca_BS"/>
</dbReference>
<feature type="compositionally biased region" description="Basic and acidic residues" evidence="1">
    <location>
        <begin position="78"/>
        <end position="95"/>
    </location>
</feature>
<dbReference type="Pfam" id="PF00404">
    <property type="entry name" value="Dockerin_1"/>
    <property type="match status" value="1"/>
</dbReference>
<organism evidence="5 6">
    <name type="scientific">Brevibacillus halotolerans</name>
    <dbReference type="NCBI Taxonomy" id="1507437"/>
    <lineage>
        <taxon>Bacteria</taxon>
        <taxon>Bacillati</taxon>
        <taxon>Bacillota</taxon>
        <taxon>Bacilli</taxon>
        <taxon>Bacillales</taxon>
        <taxon>Paenibacillaceae</taxon>
        <taxon>Brevibacillus</taxon>
    </lineage>
</organism>
<dbReference type="PANTHER" id="PTHR43308:SF5">
    <property type="entry name" value="S-LAYER PROTEIN _ PEPTIDOGLYCAN ENDO-BETA-N-ACETYLGLUCOSAMINIDASE"/>
    <property type="match status" value="1"/>
</dbReference>
<dbReference type="Pfam" id="PF00395">
    <property type="entry name" value="SLH"/>
    <property type="match status" value="3"/>
</dbReference>
<feature type="region of interest" description="Disordered" evidence="1">
    <location>
        <begin position="45"/>
        <end position="114"/>
    </location>
</feature>
<dbReference type="SUPFAM" id="SSF49373">
    <property type="entry name" value="Invasin/intimin cell-adhesion fragments"/>
    <property type="match status" value="1"/>
</dbReference>
<dbReference type="PANTHER" id="PTHR43308">
    <property type="entry name" value="OUTER MEMBRANE PROTEIN ALPHA-RELATED"/>
    <property type="match status" value="1"/>
</dbReference>
<protein>
    <submittedName>
        <fullName evidence="5">S-layer homology domain-containing protein</fullName>
    </submittedName>
</protein>